<keyword evidence="8" id="KW-1185">Reference proteome</keyword>
<dbReference type="PROSITE" id="PS50057">
    <property type="entry name" value="FERM_3"/>
    <property type="match status" value="1"/>
</dbReference>
<sequence>MIVLVKKPDQSICEIEVNPKSLGQECLDQVCQKLGTIESDYFGLQFTRKNGGDPMWLNLRNPINSQVTGSSPLRLQLRVKFHVQPHLVQQEVTRRLFFQDLKLDLVNGKLIASVKETARLAALLAQAEQGNYNPHSQHYASLPDTCCNDDFITQVMAEHIRLRGMKQSQAEHKFFQEVAALESYGVELYDAKDTNGRSVLFGVGPHGIHLYSTEPKMECLERIGLDLMLKESLNGKCFSVTYPHEVNGELSPVTTSVKLQSKEAAEALYRAITEKHEFFICDTVQKEIRSECVRDFKGTLASIFTENTEYGKKFMFDVQRTWKEVYDHTRRTLHRAGATVTKSPFTDPAEQEEAACAMTGVDEESSVKVLQNKLETITNGFTCKVCMATRLDTAFFPCGHLLCGACAEQVEVCPHCRGPIQQRLRIFLSIESLSDECPIQVE</sequence>
<dbReference type="SUPFAM" id="SSF50729">
    <property type="entry name" value="PH domain-like"/>
    <property type="match status" value="1"/>
</dbReference>
<evidence type="ECO:0000256" key="2">
    <source>
        <dbReference type="ARBA" id="ARBA00022771"/>
    </source>
</evidence>
<dbReference type="Gene3D" id="2.30.29.30">
    <property type="entry name" value="Pleckstrin-homology domain (PH domain)/Phosphotyrosine-binding domain (PTB)"/>
    <property type="match status" value="1"/>
</dbReference>
<dbReference type="PRINTS" id="PR00935">
    <property type="entry name" value="BAND41"/>
</dbReference>
<dbReference type="InterPro" id="IPR013083">
    <property type="entry name" value="Znf_RING/FYVE/PHD"/>
</dbReference>
<dbReference type="Proteomes" id="UP000887568">
    <property type="component" value="Unplaced"/>
</dbReference>
<dbReference type="AlphaFoldDB" id="A0A914B2B0"/>
<dbReference type="CDD" id="cd17104">
    <property type="entry name" value="FERM_F1_MYLIP"/>
    <property type="match status" value="1"/>
</dbReference>
<proteinExistence type="predicted"/>
<dbReference type="SMART" id="SM01196">
    <property type="entry name" value="FERM_C"/>
    <property type="match status" value="1"/>
</dbReference>
<dbReference type="SUPFAM" id="SSF47031">
    <property type="entry name" value="Second domain of FERM"/>
    <property type="match status" value="1"/>
</dbReference>
<dbReference type="Gene3D" id="3.10.20.90">
    <property type="entry name" value="Phosphatidylinositol 3-kinase Catalytic Subunit, Chain A, domain 1"/>
    <property type="match status" value="1"/>
</dbReference>
<organism evidence="7 8">
    <name type="scientific">Patiria miniata</name>
    <name type="common">Bat star</name>
    <name type="synonym">Asterina miniata</name>
    <dbReference type="NCBI Taxonomy" id="46514"/>
    <lineage>
        <taxon>Eukaryota</taxon>
        <taxon>Metazoa</taxon>
        <taxon>Echinodermata</taxon>
        <taxon>Eleutherozoa</taxon>
        <taxon>Asterozoa</taxon>
        <taxon>Asteroidea</taxon>
        <taxon>Valvatacea</taxon>
        <taxon>Valvatida</taxon>
        <taxon>Asterinidae</taxon>
        <taxon>Patiria</taxon>
    </lineage>
</organism>
<evidence type="ECO:0000256" key="4">
    <source>
        <dbReference type="PROSITE-ProRule" id="PRU00175"/>
    </source>
</evidence>
<dbReference type="PANTHER" id="PTHR23280">
    <property type="entry name" value="4.1 G PROTEIN"/>
    <property type="match status" value="1"/>
</dbReference>
<dbReference type="InterPro" id="IPR000299">
    <property type="entry name" value="FERM_domain"/>
</dbReference>
<dbReference type="GO" id="GO:0004842">
    <property type="term" value="F:ubiquitin-protein transferase activity"/>
    <property type="evidence" value="ECO:0007669"/>
    <property type="project" value="TreeGrafter"/>
</dbReference>
<dbReference type="InterPro" id="IPR029071">
    <property type="entry name" value="Ubiquitin-like_domsf"/>
</dbReference>
<dbReference type="InterPro" id="IPR019749">
    <property type="entry name" value="Band_41_domain"/>
</dbReference>
<dbReference type="InterPro" id="IPR018979">
    <property type="entry name" value="FERM_N"/>
</dbReference>
<name>A0A914B2B0_PATMI</name>
<dbReference type="PANTHER" id="PTHR23280:SF13">
    <property type="entry name" value="E3 UBIQUITIN-PROTEIN LIGASE MYLIP"/>
    <property type="match status" value="1"/>
</dbReference>
<evidence type="ECO:0008006" key="9">
    <source>
        <dbReference type="Google" id="ProtNLM"/>
    </source>
</evidence>
<dbReference type="PROSITE" id="PS00518">
    <property type="entry name" value="ZF_RING_1"/>
    <property type="match status" value="1"/>
</dbReference>
<dbReference type="OMA" id="NKGENLW"/>
<reference evidence="7" key="1">
    <citation type="submission" date="2022-11" db="UniProtKB">
        <authorList>
            <consortium name="EnsemblMetazoa"/>
        </authorList>
    </citation>
    <scope>IDENTIFICATION</scope>
</reference>
<dbReference type="EnsemblMetazoa" id="XM_038214001.1">
    <property type="protein sequence ID" value="XP_038069929.1"/>
    <property type="gene ID" value="LOC119739169"/>
</dbReference>
<dbReference type="InterPro" id="IPR035963">
    <property type="entry name" value="FERM_2"/>
</dbReference>
<dbReference type="Pfam" id="PF13920">
    <property type="entry name" value="zf-C3HC4_3"/>
    <property type="match status" value="1"/>
</dbReference>
<protein>
    <recommendedName>
        <fullName evidence="9">RING-type E3 ubiquitin transferase</fullName>
    </recommendedName>
</protein>
<dbReference type="Pfam" id="PF00373">
    <property type="entry name" value="FERM_M"/>
    <property type="match status" value="1"/>
</dbReference>
<evidence type="ECO:0000259" key="6">
    <source>
        <dbReference type="PROSITE" id="PS50089"/>
    </source>
</evidence>
<dbReference type="InterPro" id="IPR011993">
    <property type="entry name" value="PH-like_dom_sf"/>
</dbReference>
<dbReference type="OrthoDB" id="10037309at2759"/>
<dbReference type="Gene3D" id="3.30.40.10">
    <property type="entry name" value="Zinc/RING finger domain, C3HC4 (zinc finger)"/>
    <property type="match status" value="1"/>
</dbReference>
<dbReference type="GO" id="GO:0006511">
    <property type="term" value="P:ubiquitin-dependent protein catabolic process"/>
    <property type="evidence" value="ECO:0007669"/>
    <property type="project" value="TreeGrafter"/>
</dbReference>
<dbReference type="InterPro" id="IPR014352">
    <property type="entry name" value="FERM/acyl-CoA-bd_prot_sf"/>
</dbReference>
<evidence type="ECO:0000313" key="8">
    <source>
        <dbReference type="Proteomes" id="UP000887568"/>
    </source>
</evidence>
<dbReference type="PRINTS" id="PR00661">
    <property type="entry name" value="ERMFAMILY"/>
</dbReference>
<dbReference type="CDD" id="cd14473">
    <property type="entry name" value="FERM_B-lobe"/>
    <property type="match status" value="1"/>
</dbReference>
<dbReference type="SUPFAM" id="SSF57850">
    <property type="entry name" value="RING/U-box"/>
    <property type="match status" value="1"/>
</dbReference>
<dbReference type="SMART" id="SM00295">
    <property type="entry name" value="B41"/>
    <property type="match status" value="1"/>
</dbReference>
<dbReference type="InterPro" id="IPR001841">
    <property type="entry name" value="Znf_RING"/>
</dbReference>
<evidence type="ECO:0000313" key="7">
    <source>
        <dbReference type="EnsemblMetazoa" id="XP_038069929.1"/>
    </source>
</evidence>
<dbReference type="GO" id="GO:0008270">
    <property type="term" value="F:zinc ion binding"/>
    <property type="evidence" value="ECO:0007669"/>
    <property type="project" value="UniProtKB-KW"/>
</dbReference>
<dbReference type="SUPFAM" id="SSF54236">
    <property type="entry name" value="Ubiquitin-like"/>
    <property type="match status" value="1"/>
</dbReference>
<keyword evidence="3" id="KW-0862">Zinc</keyword>
<dbReference type="Pfam" id="PF09379">
    <property type="entry name" value="FERM_N"/>
    <property type="match status" value="1"/>
</dbReference>
<dbReference type="InterPro" id="IPR017907">
    <property type="entry name" value="Znf_RING_CS"/>
</dbReference>
<dbReference type="PROSITE" id="PS50089">
    <property type="entry name" value="ZF_RING_2"/>
    <property type="match status" value="1"/>
</dbReference>
<evidence type="ECO:0000256" key="3">
    <source>
        <dbReference type="ARBA" id="ARBA00022833"/>
    </source>
</evidence>
<dbReference type="GeneID" id="119739169"/>
<dbReference type="CTD" id="29116"/>
<dbReference type="InterPro" id="IPR018980">
    <property type="entry name" value="FERM_PH-like_C"/>
</dbReference>
<feature type="domain" description="FERM" evidence="5">
    <location>
        <begin position="1"/>
        <end position="283"/>
    </location>
</feature>
<dbReference type="InterPro" id="IPR000798">
    <property type="entry name" value="Ez/rad/moesin-like"/>
</dbReference>
<keyword evidence="2 4" id="KW-0863">Zinc-finger</keyword>
<keyword evidence="1" id="KW-0479">Metal-binding</keyword>
<dbReference type="InterPro" id="IPR019748">
    <property type="entry name" value="FERM_central"/>
</dbReference>
<dbReference type="RefSeq" id="XP_038069929.1">
    <property type="nucleotide sequence ID" value="XM_038214001.1"/>
</dbReference>
<feature type="domain" description="RING-type" evidence="6">
    <location>
        <begin position="383"/>
        <end position="417"/>
    </location>
</feature>
<evidence type="ECO:0000259" key="5">
    <source>
        <dbReference type="PROSITE" id="PS50057"/>
    </source>
</evidence>
<dbReference type="Gene3D" id="1.20.80.10">
    <property type="match status" value="1"/>
</dbReference>
<evidence type="ECO:0000256" key="1">
    <source>
        <dbReference type="ARBA" id="ARBA00022723"/>
    </source>
</evidence>
<dbReference type="GO" id="GO:0008092">
    <property type="term" value="F:cytoskeletal protein binding"/>
    <property type="evidence" value="ECO:0007669"/>
    <property type="project" value="InterPro"/>
</dbReference>
<accession>A0A914B2B0</accession>